<dbReference type="PANTHER" id="PTHR24422">
    <property type="entry name" value="CHEMOTAXIS PROTEIN METHYLTRANSFERASE"/>
    <property type="match status" value="1"/>
</dbReference>
<evidence type="ECO:0000313" key="8">
    <source>
        <dbReference type="Proteomes" id="UP001163739"/>
    </source>
</evidence>
<dbReference type="InterPro" id="IPR036804">
    <property type="entry name" value="CheR_N_sf"/>
</dbReference>
<evidence type="ECO:0000259" key="6">
    <source>
        <dbReference type="PROSITE" id="PS50123"/>
    </source>
</evidence>
<evidence type="ECO:0000256" key="5">
    <source>
        <dbReference type="ARBA" id="ARBA00022691"/>
    </source>
</evidence>
<keyword evidence="5" id="KW-0949">S-adenosyl-L-methionine</keyword>
<dbReference type="EMBL" id="CP100390">
    <property type="protein sequence ID" value="UZE96534.1"/>
    <property type="molecule type" value="Genomic_DNA"/>
</dbReference>
<dbReference type="RefSeq" id="WP_265048019.1">
    <property type="nucleotide sequence ID" value="NZ_CP100390.1"/>
</dbReference>
<dbReference type="InterPro" id="IPR050903">
    <property type="entry name" value="Bact_Chemotaxis_MeTrfase"/>
</dbReference>
<evidence type="ECO:0000256" key="4">
    <source>
        <dbReference type="ARBA" id="ARBA00022679"/>
    </source>
</evidence>
<reference evidence="7" key="1">
    <citation type="submission" date="2022-06" db="EMBL/GenBank/DDBJ databases">
        <title>Alkalimarinus sp. nov., isolated from gut of a Alitta virens.</title>
        <authorList>
            <person name="Yang A.I."/>
            <person name="Shin N.-R."/>
        </authorList>
    </citation>
    <scope>NUCLEOTIDE SEQUENCE</scope>
    <source>
        <strain evidence="7">A2M4</strain>
    </source>
</reference>
<dbReference type="InterPro" id="IPR000780">
    <property type="entry name" value="CheR_MeTrfase"/>
</dbReference>
<dbReference type="SMART" id="SM00138">
    <property type="entry name" value="MeTrc"/>
    <property type="match status" value="1"/>
</dbReference>
<dbReference type="SUPFAM" id="SSF53335">
    <property type="entry name" value="S-adenosyl-L-methionine-dependent methyltransferases"/>
    <property type="match status" value="1"/>
</dbReference>
<evidence type="ECO:0000256" key="1">
    <source>
        <dbReference type="ARBA" id="ARBA00001541"/>
    </source>
</evidence>
<dbReference type="InterPro" id="IPR029063">
    <property type="entry name" value="SAM-dependent_MTases_sf"/>
</dbReference>
<dbReference type="Gene3D" id="3.40.50.150">
    <property type="entry name" value="Vaccinia Virus protein VP39"/>
    <property type="match status" value="1"/>
</dbReference>
<gene>
    <name evidence="7" type="ORF">NKI27_01940</name>
</gene>
<accession>A0ABY6N3C0</accession>
<dbReference type="Pfam" id="PF03705">
    <property type="entry name" value="CheR_N"/>
    <property type="match status" value="1"/>
</dbReference>
<evidence type="ECO:0000313" key="7">
    <source>
        <dbReference type="EMBL" id="UZE96534.1"/>
    </source>
</evidence>
<dbReference type="InterPro" id="IPR022641">
    <property type="entry name" value="CheR_N"/>
</dbReference>
<organism evidence="7 8">
    <name type="scientific">Alkalimarinus alittae</name>
    <dbReference type="NCBI Taxonomy" id="2961619"/>
    <lineage>
        <taxon>Bacteria</taxon>
        <taxon>Pseudomonadati</taxon>
        <taxon>Pseudomonadota</taxon>
        <taxon>Gammaproteobacteria</taxon>
        <taxon>Alteromonadales</taxon>
        <taxon>Alteromonadaceae</taxon>
        <taxon>Alkalimarinus</taxon>
    </lineage>
</organism>
<evidence type="ECO:0000256" key="2">
    <source>
        <dbReference type="ARBA" id="ARBA00012534"/>
    </source>
</evidence>
<keyword evidence="3" id="KW-0489">Methyltransferase</keyword>
<protein>
    <recommendedName>
        <fullName evidence="2">protein-glutamate O-methyltransferase</fullName>
        <ecNumber evidence="2">2.1.1.80</ecNumber>
    </recommendedName>
</protein>
<evidence type="ECO:0000256" key="3">
    <source>
        <dbReference type="ARBA" id="ARBA00022603"/>
    </source>
</evidence>
<proteinExistence type="predicted"/>
<dbReference type="PRINTS" id="PR00996">
    <property type="entry name" value="CHERMTFRASE"/>
</dbReference>
<name>A0ABY6N3C0_9ALTE</name>
<dbReference type="PANTHER" id="PTHR24422:SF19">
    <property type="entry name" value="CHEMOTAXIS PROTEIN METHYLTRANSFERASE"/>
    <property type="match status" value="1"/>
</dbReference>
<dbReference type="PROSITE" id="PS50123">
    <property type="entry name" value="CHER"/>
    <property type="match status" value="1"/>
</dbReference>
<keyword evidence="8" id="KW-1185">Reference proteome</keyword>
<dbReference type="SUPFAM" id="SSF47757">
    <property type="entry name" value="Chemotaxis receptor methyltransferase CheR, N-terminal domain"/>
    <property type="match status" value="1"/>
</dbReference>
<dbReference type="CDD" id="cd02440">
    <property type="entry name" value="AdoMet_MTases"/>
    <property type="match status" value="1"/>
</dbReference>
<dbReference type="Pfam" id="PF01739">
    <property type="entry name" value="CheR"/>
    <property type="match status" value="1"/>
</dbReference>
<dbReference type="InterPro" id="IPR022642">
    <property type="entry name" value="CheR_C"/>
</dbReference>
<keyword evidence="4" id="KW-0808">Transferase</keyword>
<feature type="domain" description="CheR-type methyltransferase" evidence="6">
    <location>
        <begin position="15"/>
        <end position="295"/>
    </location>
</feature>
<dbReference type="EC" id="2.1.1.80" evidence="2"/>
<dbReference type="Proteomes" id="UP001163739">
    <property type="component" value="Chromosome"/>
</dbReference>
<sequence length="297" mass="34306">MMTDYNNKAQPTRWALKPLPEMDNDQFRKWQELLESRTGMSLPIGRKVFLQTSLGTRMREIGCSGYQEYFEKVINGPTGIIEWTTLVDRLTVQETRFYRDIDACNLVTDYVLTRPIDNLKKSTLEVWSVGCSTGEEPYTLAMLLSESMNTLGLKHYYGVTGTDISTPALEKARAGIYTERKLVTVADTQREKYFNKHNDGRYEVIPAIKDRVCFARVNILDLGNAPMHGMNIIFCQNVLIYFRRWRRKEILSRLVERLVPGGLLVLGQGEMVDWEHPDLERVPSDNTLAFIRRPEKN</sequence>
<comment type="catalytic activity">
    <reaction evidence="1">
        <text>L-glutamyl-[protein] + S-adenosyl-L-methionine = [protein]-L-glutamate 5-O-methyl ester + S-adenosyl-L-homocysteine</text>
        <dbReference type="Rhea" id="RHEA:24452"/>
        <dbReference type="Rhea" id="RHEA-COMP:10208"/>
        <dbReference type="Rhea" id="RHEA-COMP:10311"/>
        <dbReference type="ChEBI" id="CHEBI:29973"/>
        <dbReference type="ChEBI" id="CHEBI:57856"/>
        <dbReference type="ChEBI" id="CHEBI:59789"/>
        <dbReference type="ChEBI" id="CHEBI:82795"/>
        <dbReference type="EC" id="2.1.1.80"/>
    </reaction>
</comment>
<dbReference type="Gene3D" id="1.10.155.10">
    <property type="entry name" value="Chemotaxis receptor methyltransferase CheR, N-terminal domain"/>
    <property type="match status" value="1"/>
</dbReference>